<comment type="caution">
    <text evidence="2">The sequence shown here is derived from an EMBL/GenBank/DDBJ whole genome shotgun (WGS) entry which is preliminary data.</text>
</comment>
<reference evidence="2 3" key="1">
    <citation type="submission" date="2017-02" db="EMBL/GenBank/DDBJ databases">
        <title>Genome sequence of Microcystis aeruginosa KW.</title>
        <authorList>
            <person name="Oh H.-M."/>
            <person name="Ahn C.-Y."/>
            <person name="Jeong H."/>
            <person name="Srivastava A."/>
            <person name="Lee H.-G."/>
            <person name="Kang S.-R."/>
        </authorList>
    </citation>
    <scope>NUCLEOTIDE SEQUENCE [LARGE SCALE GENOMIC DNA]</scope>
    <source>
        <strain evidence="2 3">KW</strain>
    </source>
</reference>
<dbReference type="AlphaFoldDB" id="A0A1V4BSS5"/>
<dbReference type="EMBL" id="MVGR01000004">
    <property type="protein sequence ID" value="OPF17402.1"/>
    <property type="molecule type" value="Genomic_DNA"/>
</dbReference>
<gene>
    <name evidence="2" type="ORF">B1L04_15490</name>
</gene>
<evidence type="ECO:0000313" key="2">
    <source>
        <dbReference type="EMBL" id="OPF17402.1"/>
    </source>
</evidence>
<proteinExistence type="predicted"/>
<protein>
    <recommendedName>
        <fullName evidence="4">DUF4231 domain-containing protein</fullName>
    </recommendedName>
</protein>
<dbReference type="Proteomes" id="UP000189835">
    <property type="component" value="Unassembled WGS sequence"/>
</dbReference>
<keyword evidence="1" id="KW-1133">Transmembrane helix</keyword>
<dbReference type="InterPro" id="IPR025325">
    <property type="entry name" value="DUF4231"/>
</dbReference>
<dbReference type="Pfam" id="PF14015">
    <property type="entry name" value="DUF4231"/>
    <property type="match status" value="1"/>
</dbReference>
<accession>A0A1V4BSS5</accession>
<sequence length="163" mass="18970">MKNHDDYPLNSSEDIKAKIHYVSEHIDRSINQLNFRRNENRKKASAIKVITIVCSGLITVLLGLQIEGTEQYFKGIALSLGAIVTILNALEPFFNYRALWVSYEEAVADIYRLKTDMVFYLTGKPLELISVEKLQEFLAREQDIWAMLRESHSRYRRLEEKSD</sequence>
<dbReference type="NCBIfam" id="NF033634">
    <property type="entry name" value="SLATT_1"/>
    <property type="match status" value="1"/>
</dbReference>
<feature type="transmembrane region" description="Helical" evidence="1">
    <location>
        <begin position="46"/>
        <end position="66"/>
    </location>
</feature>
<feature type="transmembrane region" description="Helical" evidence="1">
    <location>
        <begin position="72"/>
        <end position="90"/>
    </location>
</feature>
<evidence type="ECO:0000313" key="3">
    <source>
        <dbReference type="Proteomes" id="UP000189835"/>
    </source>
</evidence>
<evidence type="ECO:0008006" key="4">
    <source>
        <dbReference type="Google" id="ProtNLM"/>
    </source>
</evidence>
<evidence type="ECO:0000256" key="1">
    <source>
        <dbReference type="SAM" id="Phobius"/>
    </source>
</evidence>
<name>A0A1V4BSS5_MICAE</name>
<organism evidence="2 3">
    <name type="scientific">Microcystis aeruginosa KW</name>
    <dbReference type="NCBI Taxonomy" id="1960155"/>
    <lineage>
        <taxon>Bacteria</taxon>
        <taxon>Bacillati</taxon>
        <taxon>Cyanobacteriota</taxon>
        <taxon>Cyanophyceae</taxon>
        <taxon>Oscillatoriophycideae</taxon>
        <taxon>Chroococcales</taxon>
        <taxon>Microcystaceae</taxon>
        <taxon>Microcystis</taxon>
    </lineage>
</organism>
<keyword evidence="1" id="KW-0812">Transmembrane</keyword>
<keyword evidence="1" id="KW-0472">Membrane</keyword>
<dbReference type="RefSeq" id="WP_079208541.1">
    <property type="nucleotide sequence ID" value="NZ_MVGR01000004.1"/>
</dbReference>